<dbReference type="EMBL" id="JBHSIU010000028">
    <property type="protein sequence ID" value="MFC5000834.1"/>
    <property type="molecule type" value="Genomic_DNA"/>
</dbReference>
<keyword evidence="5" id="KW-0472">Membrane</keyword>
<dbReference type="SUPFAM" id="SSF50998">
    <property type="entry name" value="Quinoprotein alcohol dehydrogenase-like"/>
    <property type="match status" value="1"/>
</dbReference>
<dbReference type="PANTHER" id="PTHR42749">
    <property type="entry name" value="CELL SHAPE-DETERMINING PROTEIN MREB"/>
    <property type="match status" value="1"/>
</dbReference>
<evidence type="ECO:0000256" key="2">
    <source>
        <dbReference type="ARBA" id="ARBA00022840"/>
    </source>
</evidence>
<evidence type="ECO:0000256" key="4">
    <source>
        <dbReference type="SAM" id="MobiDB-lite"/>
    </source>
</evidence>
<dbReference type="InterPro" id="IPR013126">
    <property type="entry name" value="Hsp_70_fam"/>
</dbReference>
<sequence length="926" mass="97162">MTEPQQGFAIGVDLGTSNTVAVVRWPDGRTRPLLVDGAPIMPSGVFLDEHGRLHVGRDAARLAGLDPSRFEPNPKRRIDEPTVLLGDREIATVDLLAAILAAVARAAVEAVGFLPTAVLTYPAAWGTHRRDVLATAARRAGWPPVMLVPEPVAAARYFADVLRRPVPVGSALAVFDFGGGTLDIAVVRNDNGRFTVIGSGGVEDLGGLDIDAALVEHLGQLISSINPAIWDALRNPATTTSRRDRRLFWDDVRGAKEMLSRTTVAPITVPGSDQAIHLTREELDRVIGPLIRRAVWETGSVISGAGLRGDQLAGLFLVGGSSRLPLASRHLHAELGIPPTVLEQPELPVAEGALAELAPPAPTVGFGGAEMTSATGYGAAPTGFHGASTGSPAGFHGAPTGSPTGAFGSGPAAAPVSPGFGAAPTSGGFGAPTSGGPPSGYPMSASQVIPPGQYNGAPPTAPFQAAAPGSVPPPVSGTRGRSRRGLLIAVAAAVVVLAVVAGGYLWFFRDRSTTVDFATLKGEKSFEMGDPTKLDAIHSATVNDRAVIGWKVGKQYFIQAIDLGGMKVSWPKVTIDRDYSKWTVAAYQTGIVVTGTGSELGSVFILDWKNGKTVWQGTIDTYDLLYPLGPVLAIHRYEGKKTEAVTWAGKNAWTRPDNAKGSVIYDQSNSADLRGPGNYSGVSTSRDMPARDDLISIDGDDKIRLINATKGEEIRSWNNVGEYGAKYLAHDDKLFVAGGSTKYTVNAYNLGSAGEPSQIYSFANDKVRLIDWSPCADGRLCLIDGSSSDGKDNTVRAISIADKKEVWNAPAPGSTVLVPAGRQVLATDWDNPASVLLSYDGKQLLKNDDKGSYGVRVTAGSLMFFTGTQSATSAYNLTLVGVSSASGERIALGPLTKTIGLTCSWNAAVILCASEGKFQVWRFAAA</sequence>
<gene>
    <name evidence="6" type="ORF">ACFPIJ_23710</name>
</gene>
<dbReference type="Gene3D" id="3.30.420.40">
    <property type="match status" value="2"/>
</dbReference>
<organism evidence="6 7">
    <name type="scientific">Dactylosporangium cerinum</name>
    <dbReference type="NCBI Taxonomy" id="1434730"/>
    <lineage>
        <taxon>Bacteria</taxon>
        <taxon>Bacillati</taxon>
        <taxon>Actinomycetota</taxon>
        <taxon>Actinomycetes</taxon>
        <taxon>Micromonosporales</taxon>
        <taxon>Micromonosporaceae</taxon>
        <taxon>Dactylosporangium</taxon>
    </lineage>
</organism>
<keyword evidence="5" id="KW-1133">Transmembrane helix</keyword>
<dbReference type="InterPro" id="IPR043129">
    <property type="entry name" value="ATPase_NBD"/>
</dbReference>
<evidence type="ECO:0000256" key="1">
    <source>
        <dbReference type="ARBA" id="ARBA00022741"/>
    </source>
</evidence>
<dbReference type="PANTHER" id="PTHR42749:SF1">
    <property type="entry name" value="CELL SHAPE-DETERMINING PROTEIN MREB"/>
    <property type="match status" value="1"/>
</dbReference>
<dbReference type="Gene3D" id="2.130.10.10">
    <property type="entry name" value="YVTN repeat-like/Quinoprotein amine dehydrogenase"/>
    <property type="match status" value="1"/>
</dbReference>
<keyword evidence="2" id="KW-0067">ATP-binding</keyword>
<keyword evidence="1" id="KW-0547">Nucleotide-binding</keyword>
<dbReference type="SUPFAM" id="SSF53067">
    <property type="entry name" value="Actin-like ATPase domain"/>
    <property type="match status" value="2"/>
</dbReference>
<keyword evidence="5" id="KW-0812">Transmembrane</keyword>
<keyword evidence="3" id="KW-0143">Chaperone</keyword>
<evidence type="ECO:0000256" key="5">
    <source>
        <dbReference type="SAM" id="Phobius"/>
    </source>
</evidence>
<protein>
    <submittedName>
        <fullName evidence="6">Hsp70 family protein</fullName>
    </submittedName>
</protein>
<dbReference type="PRINTS" id="PR00301">
    <property type="entry name" value="HEATSHOCK70"/>
</dbReference>
<feature type="transmembrane region" description="Helical" evidence="5">
    <location>
        <begin position="486"/>
        <end position="507"/>
    </location>
</feature>
<reference evidence="7" key="1">
    <citation type="journal article" date="2019" name="Int. J. Syst. Evol. Microbiol.">
        <title>The Global Catalogue of Microorganisms (GCM) 10K type strain sequencing project: providing services to taxonomists for standard genome sequencing and annotation.</title>
        <authorList>
            <consortium name="The Broad Institute Genomics Platform"/>
            <consortium name="The Broad Institute Genome Sequencing Center for Infectious Disease"/>
            <person name="Wu L."/>
            <person name="Ma J."/>
        </authorList>
    </citation>
    <scope>NUCLEOTIDE SEQUENCE [LARGE SCALE GENOMIC DNA]</scope>
    <source>
        <strain evidence="7">CGMCC 4.7152</strain>
    </source>
</reference>
<accession>A0ABV9VYL9</accession>
<dbReference type="Pfam" id="PF00012">
    <property type="entry name" value="HSP70"/>
    <property type="match status" value="1"/>
</dbReference>
<dbReference type="InterPro" id="IPR011047">
    <property type="entry name" value="Quinoprotein_ADH-like_sf"/>
</dbReference>
<comment type="caution">
    <text evidence="6">The sequence shown here is derived from an EMBL/GenBank/DDBJ whole genome shotgun (WGS) entry which is preliminary data.</text>
</comment>
<evidence type="ECO:0000256" key="3">
    <source>
        <dbReference type="ARBA" id="ARBA00023186"/>
    </source>
</evidence>
<dbReference type="Gene3D" id="3.90.640.10">
    <property type="entry name" value="Actin, Chain A, domain 4"/>
    <property type="match status" value="1"/>
</dbReference>
<keyword evidence="7" id="KW-1185">Reference proteome</keyword>
<evidence type="ECO:0000313" key="7">
    <source>
        <dbReference type="Proteomes" id="UP001595912"/>
    </source>
</evidence>
<feature type="region of interest" description="Disordered" evidence="4">
    <location>
        <begin position="388"/>
        <end position="479"/>
    </location>
</feature>
<dbReference type="InterPro" id="IPR015943">
    <property type="entry name" value="WD40/YVTN_repeat-like_dom_sf"/>
</dbReference>
<dbReference type="RefSeq" id="WP_380117366.1">
    <property type="nucleotide sequence ID" value="NZ_JBHSIU010000028.1"/>
</dbReference>
<proteinExistence type="predicted"/>
<name>A0ABV9VYL9_9ACTN</name>
<evidence type="ECO:0000313" key="6">
    <source>
        <dbReference type="EMBL" id="MFC5000834.1"/>
    </source>
</evidence>
<dbReference type="Proteomes" id="UP001595912">
    <property type="component" value="Unassembled WGS sequence"/>
</dbReference>